<evidence type="ECO:0000256" key="10">
    <source>
        <dbReference type="PROSITE-ProRule" id="PRU00221"/>
    </source>
</evidence>
<dbReference type="GO" id="GO:0005730">
    <property type="term" value="C:nucleolus"/>
    <property type="evidence" value="ECO:0007669"/>
    <property type="project" value="UniProtKB-SubCell"/>
</dbReference>
<gene>
    <name evidence="13" type="primary">RSA4</name>
    <name evidence="13" type="ORF">H4219_005315</name>
</gene>
<dbReference type="AlphaFoldDB" id="A0A9W8DK34"/>
<feature type="repeat" description="WD" evidence="10">
    <location>
        <begin position="240"/>
        <end position="271"/>
    </location>
</feature>
<evidence type="ECO:0000256" key="4">
    <source>
        <dbReference type="ARBA" id="ARBA00022574"/>
    </source>
</evidence>
<feature type="repeat" description="WD" evidence="10">
    <location>
        <begin position="359"/>
        <end position="400"/>
    </location>
</feature>
<evidence type="ECO:0000259" key="12">
    <source>
        <dbReference type="Pfam" id="PF08154"/>
    </source>
</evidence>
<keyword evidence="6" id="KW-0677">Repeat</keyword>
<evidence type="ECO:0000256" key="3">
    <source>
        <dbReference type="ARBA" id="ARBA00005467"/>
    </source>
</evidence>
<feature type="repeat" description="WD" evidence="10">
    <location>
        <begin position="401"/>
        <end position="442"/>
    </location>
</feature>
<dbReference type="Pfam" id="PF08154">
    <property type="entry name" value="NLE"/>
    <property type="match status" value="1"/>
</dbReference>
<sequence>MSASEQTQNSEQQVIVQFQSVDGEHSGPPLSLPTNVTPEVLRVLINKLLLNDEELSYAFYVDGDEVVDSLQKDIIEKKSQSAEDTIVVVYHPQARFRVRPVSHCSSSMPGHSESILCASFSPDSSQLASGSGDTTVRIWDLNTETPQFTCKGHTNWVMCVSWSPDGKTLASGGMDGTVRLWNPTNGKEIGGPLKGHSKYITGISWEPLHLNPDANRLVSSSKDGTVRIWDTKLRRTIASIAGHTNAVACIQWGGDGKIYTGSRDKTIKIWNTDGTLWKTLNGHAHWVNSLTLSTDFVLRTGAHDPVKPVPENKKQAQVAALERYEEAVGGSPVRLVTGSDDFTMYLWDPVKSNKPIARLTGHQKLVNHVAFSPDSRFIASGSFDNSVKLWDGYTGKFITSLRGHVAAVYRLAWSSDSRMLVSSSKDSTVILWDIRTKKLLKVLPGHQSENAGGNGSNTMTQTYQPIGEQSNSTAINMESQAQTGPDENIFKKSSHPFALAFLFLFKITALTLYLLGNFFTDSFILIFVICVLCLSFDFWTVKNISGRLLVGLRWWNQVHDDGTSNWVFESRDSHANVNASDSRTFWTVLYATPVVWALLAIAAFFSLRFQWLLIVVIAIVLSSANLIGYSRCDKDAKRRLGQLTGQSGGFGIPSMMTNFITSHVTNSIFNRS</sequence>
<dbReference type="PROSITE" id="PS00678">
    <property type="entry name" value="WD_REPEATS_1"/>
    <property type="match status" value="2"/>
</dbReference>
<feature type="repeat" description="WD" evidence="10">
    <location>
        <begin position="108"/>
        <end position="149"/>
    </location>
</feature>
<evidence type="ECO:0000256" key="11">
    <source>
        <dbReference type="SAM" id="Phobius"/>
    </source>
</evidence>
<feature type="domain" description="NLE" evidence="12">
    <location>
        <begin position="14"/>
        <end position="72"/>
    </location>
</feature>
<dbReference type="Gene3D" id="2.130.10.10">
    <property type="entry name" value="YVTN repeat-like/Quinoprotein amine dehydrogenase"/>
    <property type="match status" value="1"/>
</dbReference>
<dbReference type="InterPro" id="IPR001680">
    <property type="entry name" value="WD40_rpt"/>
</dbReference>
<evidence type="ECO:0000256" key="9">
    <source>
        <dbReference type="ARBA" id="ARBA00023242"/>
    </source>
</evidence>
<name>A0A9W8DK34_9FUNG</name>
<evidence type="ECO:0000256" key="8">
    <source>
        <dbReference type="ARBA" id="ARBA00023136"/>
    </source>
</evidence>
<comment type="caution">
    <text evidence="13">The sequence shown here is derived from an EMBL/GenBank/DDBJ whole genome shotgun (WGS) entry which is preliminary data.</text>
</comment>
<feature type="repeat" description="WD" evidence="10">
    <location>
        <begin position="150"/>
        <end position="191"/>
    </location>
</feature>
<proteinExistence type="inferred from homology"/>
<dbReference type="InterPro" id="IPR012972">
    <property type="entry name" value="NLE"/>
</dbReference>
<evidence type="ECO:0000256" key="1">
    <source>
        <dbReference type="ARBA" id="ARBA00004141"/>
    </source>
</evidence>
<reference evidence="13" key="1">
    <citation type="submission" date="2022-07" db="EMBL/GenBank/DDBJ databases">
        <title>Phylogenomic reconstructions and comparative analyses of Kickxellomycotina fungi.</title>
        <authorList>
            <person name="Reynolds N.K."/>
            <person name="Stajich J.E."/>
            <person name="Barry K."/>
            <person name="Grigoriev I.V."/>
            <person name="Crous P."/>
            <person name="Smith M.E."/>
        </authorList>
    </citation>
    <scope>NUCLEOTIDE SEQUENCE</scope>
    <source>
        <strain evidence="13">NBRC 100468</strain>
    </source>
</reference>
<evidence type="ECO:0000256" key="2">
    <source>
        <dbReference type="ARBA" id="ARBA00004604"/>
    </source>
</evidence>
<dbReference type="GO" id="GO:0016020">
    <property type="term" value="C:membrane"/>
    <property type="evidence" value="ECO:0007669"/>
    <property type="project" value="UniProtKB-SubCell"/>
</dbReference>
<keyword evidence="4 10" id="KW-0853">WD repeat</keyword>
<dbReference type="SMART" id="SM00320">
    <property type="entry name" value="WD40"/>
    <property type="match status" value="7"/>
</dbReference>
<dbReference type="PRINTS" id="PR00320">
    <property type="entry name" value="GPROTEINBRPT"/>
</dbReference>
<organism evidence="13 14">
    <name type="scientific">Mycoemilia scoparia</name>
    <dbReference type="NCBI Taxonomy" id="417184"/>
    <lineage>
        <taxon>Eukaryota</taxon>
        <taxon>Fungi</taxon>
        <taxon>Fungi incertae sedis</taxon>
        <taxon>Zoopagomycota</taxon>
        <taxon>Kickxellomycotina</taxon>
        <taxon>Kickxellomycetes</taxon>
        <taxon>Kickxellales</taxon>
        <taxon>Kickxellaceae</taxon>
        <taxon>Mycoemilia</taxon>
    </lineage>
</organism>
<keyword evidence="14" id="KW-1185">Reference proteome</keyword>
<dbReference type="InterPro" id="IPR015943">
    <property type="entry name" value="WD40/YVTN_repeat-like_dom_sf"/>
</dbReference>
<evidence type="ECO:0000256" key="6">
    <source>
        <dbReference type="ARBA" id="ARBA00022737"/>
    </source>
</evidence>
<keyword evidence="9" id="KW-0539">Nucleus</keyword>
<dbReference type="OrthoDB" id="10267436at2759"/>
<dbReference type="Pfam" id="PF05832">
    <property type="entry name" value="DUF846"/>
    <property type="match status" value="1"/>
</dbReference>
<evidence type="ECO:0000256" key="5">
    <source>
        <dbReference type="ARBA" id="ARBA00022692"/>
    </source>
</evidence>
<dbReference type="InterPro" id="IPR020472">
    <property type="entry name" value="WD40_PAC1"/>
</dbReference>
<dbReference type="PROSITE" id="PS50294">
    <property type="entry name" value="WD_REPEATS_REGION"/>
    <property type="match status" value="6"/>
</dbReference>
<dbReference type="EMBL" id="JANBPU010000280">
    <property type="protein sequence ID" value="KAJ1913195.1"/>
    <property type="molecule type" value="Genomic_DNA"/>
</dbReference>
<protein>
    <submittedName>
        <fullName evidence="13">Ribosome assembly</fullName>
    </submittedName>
</protein>
<feature type="transmembrane region" description="Helical" evidence="11">
    <location>
        <begin position="611"/>
        <end position="629"/>
    </location>
</feature>
<dbReference type="InterPro" id="IPR036322">
    <property type="entry name" value="WD40_repeat_dom_sf"/>
</dbReference>
<feature type="transmembrane region" description="Helical" evidence="11">
    <location>
        <begin position="585"/>
        <end position="605"/>
    </location>
</feature>
<dbReference type="CDD" id="cd00200">
    <property type="entry name" value="WD40"/>
    <property type="match status" value="1"/>
</dbReference>
<dbReference type="InterPro" id="IPR019775">
    <property type="entry name" value="WD40_repeat_CS"/>
</dbReference>
<dbReference type="Proteomes" id="UP001150538">
    <property type="component" value="Unassembled WGS sequence"/>
</dbReference>
<evidence type="ECO:0000313" key="13">
    <source>
        <dbReference type="EMBL" id="KAJ1913195.1"/>
    </source>
</evidence>
<comment type="subcellular location">
    <subcellularLocation>
        <location evidence="1">Membrane</location>
        <topology evidence="1">Multi-pass membrane protein</topology>
    </subcellularLocation>
    <subcellularLocation>
        <location evidence="2">Nucleus</location>
        <location evidence="2">Nucleolus</location>
    </subcellularLocation>
</comment>
<keyword evidence="5 11" id="KW-0812">Transmembrane</keyword>
<dbReference type="Pfam" id="PF00400">
    <property type="entry name" value="WD40"/>
    <property type="match status" value="6"/>
</dbReference>
<keyword evidence="7 11" id="KW-1133">Transmembrane helix</keyword>
<dbReference type="InterPro" id="IPR008564">
    <property type="entry name" value="TVP23-like"/>
</dbReference>
<evidence type="ECO:0000313" key="14">
    <source>
        <dbReference type="Proteomes" id="UP001150538"/>
    </source>
</evidence>
<comment type="similarity">
    <text evidence="3">Belongs to the TVP23 family.</text>
</comment>
<evidence type="ECO:0000256" key="7">
    <source>
        <dbReference type="ARBA" id="ARBA00022989"/>
    </source>
</evidence>
<accession>A0A9W8DK34</accession>
<keyword evidence="8 11" id="KW-0472">Membrane</keyword>
<dbReference type="PANTHER" id="PTHR19848:SF0">
    <property type="entry name" value="NOTCHLESS PROTEIN HOMOLOG 1"/>
    <property type="match status" value="1"/>
</dbReference>
<feature type="repeat" description="WD" evidence="10">
    <location>
        <begin position="193"/>
        <end position="239"/>
    </location>
</feature>
<dbReference type="GO" id="GO:0000027">
    <property type="term" value="P:ribosomal large subunit assembly"/>
    <property type="evidence" value="ECO:0007669"/>
    <property type="project" value="TreeGrafter"/>
</dbReference>
<feature type="transmembrane region" description="Helical" evidence="11">
    <location>
        <begin position="522"/>
        <end position="541"/>
    </location>
</feature>
<dbReference type="SUPFAM" id="SSF50978">
    <property type="entry name" value="WD40 repeat-like"/>
    <property type="match status" value="1"/>
</dbReference>
<dbReference type="PROSITE" id="PS50082">
    <property type="entry name" value="WD_REPEATS_2"/>
    <property type="match status" value="6"/>
</dbReference>
<dbReference type="PANTHER" id="PTHR19848">
    <property type="entry name" value="WD40 REPEAT PROTEIN"/>
    <property type="match status" value="1"/>
</dbReference>